<dbReference type="SUPFAM" id="SSF48256">
    <property type="entry name" value="Citrate synthase"/>
    <property type="match status" value="1"/>
</dbReference>
<proteinExistence type="inferred from homology"/>
<dbReference type="InterPro" id="IPR016143">
    <property type="entry name" value="Citrate_synth-like_sm_a-sub"/>
</dbReference>
<evidence type="ECO:0000256" key="3">
    <source>
        <dbReference type="ARBA" id="ARBA00012972"/>
    </source>
</evidence>
<comment type="similarity">
    <text evidence="2">Belongs to the citrate synthase family.</text>
</comment>
<dbReference type="CDD" id="cd06102">
    <property type="entry name" value="citrate_synt_like_2"/>
    <property type="match status" value="1"/>
</dbReference>
<keyword evidence="4" id="KW-0808">Transferase</keyword>
<dbReference type="InterPro" id="IPR016142">
    <property type="entry name" value="Citrate_synth-like_lrg_a-sub"/>
</dbReference>
<dbReference type="PRINTS" id="PR00143">
    <property type="entry name" value="CITRTSNTHASE"/>
</dbReference>
<comment type="caution">
    <text evidence="7">The sequence shown here is derived from an EMBL/GenBank/DDBJ whole genome shotgun (WGS) entry which is preliminary data.</text>
</comment>
<dbReference type="InterPro" id="IPR041657">
    <property type="entry name" value="HTH_17"/>
</dbReference>
<dbReference type="Gene3D" id="1.10.580.10">
    <property type="entry name" value="Citrate Synthase, domain 1"/>
    <property type="match status" value="1"/>
</dbReference>
<comment type="pathway">
    <text evidence="1">Carbohydrate metabolism; tricarboxylic acid cycle; isocitrate from oxaloacetate: step 1/2.</text>
</comment>
<dbReference type="EMBL" id="RAWE01000016">
    <property type="protein sequence ID" value="RKH05679.1"/>
    <property type="molecule type" value="Genomic_DNA"/>
</dbReference>
<dbReference type="AlphaFoldDB" id="A0A3A8KEU4"/>
<accession>A0A3A8KEU4</accession>
<feature type="compositionally biased region" description="Basic and acidic residues" evidence="5">
    <location>
        <begin position="11"/>
        <end position="20"/>
    </location>
</feature>
<dbReference type="Gene3D" id="1.10.230.10">
    <property type="entry name" value="Cytochrome P450-Terp, domain 2"/>
    <property type="match status" value="1"/>
</dbReference>
<organism evidence="7 8">
    <name type="scientific">Corallococcus carmarthensis</name>
    <dbReference type="NCBI Taxonomy" id="2316728"/>
    <lineage>
        <taxon>Bacteria</taxon>
        <taxon>Pseudomonadati</taxon>
        <taxon>Myxococcota</taxon>
        <taxon>Myxococcia</taxon>
        <taxon>Myxococcales</taxon>
        <taxon>Cystobacterineae</taxon>
        <taxon>Myxococcaceae</taxon>
        <taxon>Corallococcus</taxon>
    </lineage>
</organism>
<evidence type="ECO:0000256" key="5">
    <source>
        <dbReference type="SAM" id="MobiDB-lite"/>
    </source>
</evidence>
<dbReference type="GO" id="GO:0036440">
    <property type="term" value="F:citrate synthase activity"/>
    <property type="evidence" value="ECO:0007669"/>
    <property type="project" value="UniProtKB-EC"/>
</dbReference>
<dbReference type="InterPro" id="IPR009061">
    <property type="entry name" value="DNA-bd_dom_put_sf"/>
</dbReference>
<dbReference type="GO" id="GO:0005829">
    <property type="term" value="C:cytosol"/>
    <property type="evidence" value="ECO:0007669"/>
    <property type="project" value="TreeGrafter"/>
</dbReference>
<dbReference type="PANTHER" id="PTHR11739:SF4">
    <property type="entry name" value="CITRATE SYNTHASE, PEROXISOMAL"/>
    <property type="match status" value="1"/>
</dbReference>
<reference evidence="8" key="1">
    <citation type="submission" date="2018-09" db="EMBL/GenBank/DDBJ databases">
        <authorList>
            <person name="Livingstone P.G."/>
            <person name="Whitworth D.E."/>
        </authorList>
    </citation>
    <scope>NUCLEOTIDE SEQUENCE [LARGE SCALE GENOMIC DNA]</scope>
    <source>
        <strain evidence="8">CA043D</strain>
    </source>
</reference>
<evidence type="ECO:0000313" key="7">
    <source>
        <dbReference type="EMBL" id="RKH05679.1"/>
    </source>
</evidence>
<gene>
    <name evidence="7" type="ORF">D7X32_07130</name>
</gene>
<evidence type="ECO:0000313" key="8">
    <source>
        <dbReference type="Proteomes" id="UP000268313"/>
    </source>
</evidence>
<keyword evidence="8" id="KW-1185">Reference proteome</keyword>
<dbReference type="Proteomes" id="UP000268313">
    <property type="component" value="Unassembled WGS sequence"/>
</dbReference>
<name>A0A3A8KEU4_9BACT</name>
<dbReference type="Pfam" id="PF00285">
    <property type="entry name" value="Citrate_synt"/>
    <property type="match status" value="1"/>
</dbReference>
<dbReference type="OrthoDB" id="9786046at2"/>
<dbReference type="GO" id="GO:0006099">
    <property type="term" value="P:tricarboxylic acid cycle"/>
    <property type="evidence" value="ECO:0007669"/>
    <property type="project" value="UniProtKB-UniPathway"/>
</dbReference>
<evidence type="ECO:0000259" key="6">
    <source>
        <dbReference type="Pfam" id="PF12728"/>
    </source>
</evidence>
<dbReference type="EC" id="2.3.3.16" evidence="3"/>
<feature type="region of interest" description="Disordered" evidence="5">
    <location>
        <begin position="1"/>
        <end position="20"/>
    </location>
</feature>
<dbReference type="PANTHER" id="PTHR11739">
    <property type="entry name" value="CITRATE SYNTHASE"/>
    <property type="match status" value="1"/>
</dbReference>
<dbReference type="InterPro" id="IPR036969">
    <property type="entry name" value="Citrate_synthase_sf"/>
</dbReference>
<dbReference type="GO" id="GO:0005975">
    <property type="term" value="P:carbohydrate metabolic process"/>
    <property type="evidence" value="ECO:0007669"/>
    <property type="project" value="TreeGrafter"/>
</dbReference>
<dbReference type="Pfam" id="PF12728">
    <property type="entry name" value="HTH_17"/>
    <property type="match status" value="1"/>
</dbReference>
<dbReference type="SUPFAM" id="SSF46955">
    <property type="entry name" value="Putative DNA-binding domain"/>
    <property type="match status" value="1"/>
</dbReference>
<dbReference type="InterPro" id="IPR002020">
    <property type="entry name" value="Citrate_synthase"/>
</dbReference>
<evidence type="ECO:0000256" key="1">
    <source>
        <dbReference type="ARBA" id="ARBA00004751"/>
    </source>
</evidence>
<protein>
    <recommendedName>
        <fullName evidence="3">citrate synthase (unknown stereospecificity)</fullName>
        <ecNumber evidence="3">2.3.3.16</ecNumber>
    </recommendedName>
</protein>
<sequence>MDRRRGGRSQSRFDHRPEREEALVPAREAAALLGVKRSTLYTYVSRGLVRCVPVQGTKENRYARADLERLKVRHDARAGHAAVAAGALRWGEPVIDSAVSRVEAQGLAYRGRHSAVVLATEGRSFEDVAELLWSGVLPEPRGTTWRVPRAPFAPAALAALLPRSTPPAEVLVTLVSLLGARDAVRFAAPPDRELARARSLLRHLAAWVCVARAPDRVGPALRERTVADSLARAWAARSPRAPAVLNQALVLCADHELNVSTFAARVTASSGADLYACVGAAMAALSGSRHGGACDRVEALLAEVGRPERAKEVVSTYLRRGESVPGFGHRLYPQGDPRTPALIQAALELRPQARAVRVASAVLEVTRAAGHPAPSMEVGLVMLAEALGLPKGAAATVFAVGRSAGWVAHVLEQREQGHLLRPRARYVGPPP</sequence>
<dbReference type="UniPathway" id="UPA00223">
    <property type="reaction ID" value="UER00717"/>
</dbReference>
<evidence type="ECO:0000256" key="2">
    <source>
        <dbReference type="ARBA" id="ARBA00010566"/>
    </source>
</evidence>
<feature type="domain" description="Helix-turn-helix" evidence="6">
    <location>
        <begin position="27"/>
        <end position="70"/>
    </location>
</feature>
<evidence type="ECO:0000256" key="4">
    <source>
        <dbReference type="ARBA" id="ARBA00022679"/>
    </source>
</evidence>